<dbReference type="Proteomes" id="UP000009168">
    <property type="component" value="Unassembled WGS sequence"/>
</dbReference>
<gene>
    <name evidence="3" type="ORF">TTHERM_00766400</name>
</gene>
<keyword evidence="4" id="KW-1185">Reference proteome</keyword>
<dbReference type="InterPro" id="IPR029062">
    <property type="entry name" value="Class_I_gatase-like"/>
</dbReference>
<dbReference type="CDD" id="cd03169">
    <property type="entry name" value="GATase1_PfpI_1"/>
    <property type="match status" value="1"/>
</dbReference>
<dbReference type="NCBIfam" id="TIGR01382">
    <property type="entry name" value="PfpI"/>
    <property type="match status" value="1"/>
</dbReference>
<dbReference type="STRING" id="312017.I7LXQ6"/>
<dbReference type="Pfam" id="PF01965">
    <property type="entry name" value="DJ-1_PfpI"/>
    <property type="match status" value="1"/>
</dbReference>
<proteinExistence type="inferred from homology"/>
<dbReference type="PANTHER" id="PTHR42733">
    <property type="entry name" value="DJ-1 PROTEIN"/>
    <property type="match status" value="1"/>
</dbReference>
<dbReference type="AlphaFoldDB" id="I7LXQ6"/>
<dbReference type="OrthoDB" id="543156at2759"/>
<dbReference type="RefSeq" id="XP_001025400.1">
    <property type="nucleotide sequence ID" value="XM_001025400.3"/>
</dbReference>
<dbReference type="PANTHER" id="PTHR42733:SF2">
    <property type="entry name" value="DJ-1_THIJ_PFPI FAMILY PROTEIN"/>
    <property type="match status" value="1"/>
</dbReference>
<sequence>MTKNILILAGDFVEDYEIMVPFQSLLLLGFQVHVVCPDKKSGDKVKTAIHDFEGDQTYTEKPGHNFALNYTFDEVKPENYHGLVLPGGRAPEYLRLNQKVLQITQHFVDTKKPILSICHGIQILTALKGSLTGHNVTAYYACQTEVELAGGKYQNVAADQAVTDHNIVSTPAWPGHQESIKAFAALLGVKITHS</sequence>
<dbReference type="eggNOG" id="KOG2764">
    <property type="taxonomic scope" value="Eukaryota"/>
</dbReference>
<dbReference type="OMA" id="YAWMREF"/>
<dbReference type="HOGENOM" id="CLU_000445_44_4_1"/>
<organism evidence="3 4">
    <name type="scientific">Tetrahymena thermophila (strain SB210)</name>
    <dbReference type="NCBI Taxonomy" id="312017"/>
    <lineage>
        <taxon>Eukaryota</taxon>
        <taxon>Sar</taxon>
        <taxon>Alveolata</taxon>
        <taxon>Ciliophora</taxon>
        <taxon>Intramacronucleata</taxon>
        <taxon>Oligohymenophorea</taxon>
        <taxon>Hymenostomatida</taxon>
        <taxon>Tetrahymenina</taxon>
        <taxon>Tetrahymenidae</taxon>
        <taxon>Tetrahymena</taxon>
    </lineage>
</organism>
<dbReference type="GO" id="GO:0008233">
    <property type="term" value="F:peptidase activity"/>
    <property type="evidence" value="ECO:0007669"/>
    <property type="project" value="UniProtKB-KW"/>
</dbReference>
<dbReference type="InterPro" id="IPR002818">
    <property type="entry name" value="DJ-1/PfpI"/>
</dbReference>
<accession>I7LXQ6</accession>
<keyword evidence="3" id="KW-0378">Hydrolase</keyword>
<dbReference type="InterPro" id="IPR006286">
    <property type="entry name" value="C56_PfpI-like"/>
</dbReference>
<protein>
    <submittedName>
        <fullName evidence="3">PfpI family intracellular protease</fullName>
    </submittedName>
</protein>
<evidence type="ECO:0000313" key="4">
    <source>
        <dbReference type="Proteomes" id="UP000009168"/>
    </source>
</evidence>
<dbReference type="InParanoid" id="I7LXQ6"/>
<dbReference type="SUPFAM" id="SSF52317">
    <property type="entry name" value="Class I glutamine amidotransferase-like"/>
    <property type="match status" value="1"/>
</dbReference>
<reference evidence="4" key="1">
    <citation type="journal article" date="2006" name="PLoS Biol.">
        <title>Macronuclear genome sequence of the ciliate Tetrahymena thermophila, a model eukaryote.</title>
        <authorList>
            <person name="Eisen J.A."/>
            <person name="Coyne R.S."/>
            <person name="Wu M."/>
            <person name="Wu D."/>
            <person name="Thiagarajan M."/>
            <person name="Wortman J.R."/>
            <person name="Badger J.H."/>
            <person name="Ren Q."/>
            <person name="Amedeo P."/>
            <person name="Jones K.M."/>
            <person name="Tallon L.J."/>
            <person name="Delcher A.L."/>
            <person name="Salzberg S.L."/>
            <person name="Silva J.C."/>
            <person name="Haas B.J."/>
            <person name="Majoros W.H."/>
            <person name="Farzad M."/>
            <person name="Carlton J.M."/>
            <person name="Smith R.K. Jr."/>
            <person name="Garg J."/>
            <person name="Pearlman R.E."/>
            <person name="Karrer K.M."/>
            <person name="Sun L."/>
            <person name="Manning G."/>
            <person name="Elde N.C."/>
            <person name="Turkewitz A.P."/>
            <person name="Asai D.J."/>
            <person name="Wilkes D.E."/>
            <person name="Wang Y."/>
            <person name="Cai H."/>
            <person name="Collins K."/>
            <person name="Stewart B.A."/>
            <person name="Lee S.R."/>
            <person name="Wilamowska K."/>
            <person name="Weinberg Z."/>
            <person name="Ruzzo W.L."/>
            <person name="Wloga D."/>
            <person name="Gaertig J."/>
            <person name="Frankel J."/>
            <person name="Tsao C.-C."/>
            <person name="Gorovsky M.A."/>
            <person name="Keeling P.J."/>
            <person name="Waller R.F."/>
            <person name="Patron N.J."/>
            <person name="Cherry J.M."/>
            <person name="Stover N.A."/>
            <person name="Krieger C.J."/>
            <person name="del Toro C."/>
            <person name="Ryder H.F."/>
            <person name="Williamson S.C."/>
            <person name="Barbeau R.A."/>
            <person name="Hamilton E.P."/>
            <person name="Orias E."/>
        </authorList>
    </citation>
    <scope>NUCLEOTIDE SEQUENCE [LARGE SCALE GENOMIC DNA]</scope>
    <source>
        <strain evidence="4">SB210</strain>
    </source>
</reference>
<dbReference type="EMBL" id="GG662407">
    <property type="protein sequence ID" value="EAS05155.1"/>
    <property type="molecule type" value="Genomic_DNA"/>
</dbReference>
<dbReference type="GeneID" id="7824560"/>
<comment type="similarity">
    <text evidence="1">Belongs to the peptidase C56 family.</text>
</comment>
<feature type="domain" description="DJ-1/PfpI" evidence="2">
    <location>
        <begin position="3"/>
        <end position="175"/>
    </location>
</feature>
<keyword evidence="3" id="KW-0645">Protease</keyword>
<name>I7LXQ6_TETTS</name>
<dbReference type="Gene3D" id="3.40.50.880">
    <property type="match status" value="1"/>
</dbReference>
<evidence type="ECO:0000259" key="2">
    <source>
        <dbReference type="Pfam" id="PF01965"/>
    </source>
</evidence>
<evidence type="ECO:0000256" key="1">
    <source>
        <dbReference type="ARBA" id="ARBA00008542"/>
    </source>
</evidence>
<dbReference type="KEGG" id="tet:TTHERM_00766400"/>
<dbReference type="GO" id="GO:0006508">
    <property type="term" value="P:proteolysis"/>
    <property type="evidence" value="ECO:0007669"/>
    <property type="project" value="UniProtKB-KW"/>
</dbReference>
<evidence type="ECO:0000313" key="3">
    <source>
        <dbReference type="EMBL" id="EAS05155.1"/>
    </source>
</evidence>
<dbReference type="PROSITE" id="PS51273">
    <property type="entry name" value="GATASE_TYPE_1"/>
    <property type="match status" value="1"/>
</dbReference>